<feature type="transmembrane region" description="Helical" evidence="1">
    <location>
        <begin position="31"/>
        <end position="50"/>
    </location>
</feature>
<feature type="transmembrane region" description="Helical" evidence="1">
    <location>
        <begin position="283"/>
        <end position="303"/>
    </location>
</feature>
<accession>A0A344UVZ4</accession>
<feature type="transmembrane region" description="Helical" evidence="1">
    <location>
        <begin position="471"/>
        <end position="489"/>
    </location>
</feature>
<keyword evidence="1" id="KW-1133">Transmembrane helix</keyword>
<dbReference type="KEGG" id="acij:JS278_02293"/>
<evidence type="ECO:0008006" key="4">
    <source>
        <dbReference type="Google" id="ProtNLM"/>
    </source>
</evidence>
<feature type="transmembrane region" description="Helical" evidence="1">
    <location>
        <begin position="248"/>
        <end position="271"/>
    </location>
</feature>
<dbReference type="Pfam" id="PF10101">
    <property type="entry name" value="DUF2339"/>
    <property type="match status" value="1"/>
</dbReference>
<feature type="transmembrane region" description="Helical" evidence="1">
    <location>
        <begin position="88"/>
        <end position="107"/>
    </location>
</feature>
<feature type="transmembrane region" description="Helical" evidence="1">
    <location>
        <begin position="362"/>
        <end position="389"/>
    </location>
</feature>
<dbReference type="PANTHER" id="PTHR38434:SF1">
    <property type="entry name" value="BLL2549 PROTEIN"/>
    <property type="match status" value="1"/>
</dbReference>
<feature type="transmembrane region" description="Helical" evidence="1">
    <location>
        <begin position="439"/>
        <end position="459"/>
    </location>
</feature>
<reference evidence="2 3" key="1">
    <citation type="submission" date="2017-12" db="EMBL/GenBank/DDBJ databases">
        <title>The whole genome sequence of the Acidipropionibacterium virtanenii sp. nov. type strain JS278.</title>
        <authorList>
            <person name="Laine P."/>
            <person name="Deptula P."/>
            <person name="Varmanen P."/>
            <person name="Auvinen P."/>
        </authorList>
    </citation>
    <scope>NUCLEOTIDE SEQUENCE [LARGE SCALE GENOMIC DNA]</scope>
    <source>
        <strain evidence="2 3">JS278</strain>
    </source>
</reference>
<evidence type="ECO:0000313" key="2">
    <source>
        <dbReference type="EMBL" id="AXE39442.1"/>
    </source>
</evidence>
<organism evidence="2 3">
    <name type="scientific">Acidipropionibacterium virtanenii</name>
    <dbReference type="NCBI Taxonomy" id="2057246"/>
    <lineage>
        <taxon>Bacteria</taxon>
        <taxon>Bacillati</taxon>
        <taxon>Actinomycetota</taxon>
        <taxon>Actinomycetes</taxon>
        <taxon>Propionibacteriales</taxon>
        <taxon>Propionibacteriaceae</taxon>
        <taxon>Acidipropionibacterium</taxon>
    </lineage>
</organism>
<dbReference type="PANTHER" id="PTHR38434">
    <property type="entry name" value="BLL2549 PROTEIN"/>
    <property type="match status" value="1"/>
</dbReference>
<dbReference type="InterPro" id="IPR019286">
    <property type="entry name" value="DUF2339_TM"/>
</dbReference>
<dbReference type="Proteomes" id="UP000251995">
    <property type="component" value="Chromosome"/>
</dbReference>
<protein>
    <recommendedName>
        <fullName evidence="4">DUF2339 domain-containing protein</fullName>
    </recommendedName>
</protein>
<feature type="transmembrane region" description="Helical" evidence="1">
    <location>
        <begin position="114"/>
        <end position="142"/>
    </location>
</feature>
<dbReference type="EMBL" id="CP025198">
    <property type="protein sequence ID" value="AXE39442.1"/>
    <property type="molecule type" value="Genomic_DNA"/>
</dbReference>
<sequence length="527" mass="53673">MIAVAGVVVLLAGVVMLLVLAAQHGYFGPSARVIGCALLAVGLIAVAAVVHRRQPDNSGALALAGAGLAAGYLDVTAMTWLLDVPVRPAMVVAGLVAVAGLVLARWWNSQIVAVIAAVGALVLVPAVSGGDLLTAAAFLVLLTLVTAPASWRDGWYVLLGCRILPTVLTLVVLVTVAGDGDPRAPKLRLAAALLAALGFIDHWALPPMCRALGRARGRSGTAADRDSSPTASTLNAHALTISVLALPLWAAALVAPTAWAAILGLPLALVAAVHWRLARTPTMVACCTVITAMGSSAVPVAALDGPTRMLSLALLGIVFAVLHRLAGQLPALVIAAALAVIGLLSAVLHLGGPDVGLTVGTAVTYCVTGLAQLSLVVLVLLLLGGALAGREGVLDPDAMRSGWVVAAVAAGCLLLQYPVMSACLALSEATEFPSDGEVAGRGVTTLLLALVVTVLLLRSRGSDRASAVRRTSGYVLMGIILVKLCLYDLVVLHGVIRVVAFIGVGLLMLGLATAYSRSLRPGPDRDR</sequence>
<keyword evidence="3" id="KW-1185">Reference proteome</keyword>
<evidence type="ECO:0000313" key="3">
    <source>
        <dbReference type="Proteomes" id="UP000251995"/>
    </source>
</evidence>
<keyword evidence="1" id="KW-0812">Transmembrane</keyword>
<evidence type="ECO:0000256" key="1">
    <source>
        <dbReference type="SAM" id="Phobius"/>
    </source>
</evidence>
<feature type="transmembrane region" description="Helical" evidence="1">
    <location>
        <begin position="189"/>
        <end position="205"/>
    </location>
</feature>
<feature type="transmembrane region" description="Helical" evidence="1">
    <location>
        <begin position="309"/>
        <end position="326"/>
    </location>
</feature>
<gene>
    <name evidence="2" type="ORF">JS278_02293</name>
</gene>
<name>A0A344UVZ4_9ACTN</name>
<feature type="transmembrane region" description="Helical" evidence="1">
    <location>
        <begin position="154"/>
        <end position="177"/>
    </location>
</feature>
<feature type="transmembrane region" description="Helical" evidence="1">
    <location>
        <begin position="331"/>
        <end position="350"/>
    </location>
</feature>
<feature type="transmembrane region" description="Helical" evidence="1">
    <location>
        <begin position="401"/>
        <end position="419"/>
    </location>
</feature>
<keyword evidence="1" id="KW-0472">Membrane</keyword>
<feature type="transmembrane region" description="Helical" evidence="1">
    <location>
        <begin position="62"/>
        <end position="82"/>
    </location>
</feature>
<dbReference type="AlphaFoldDB" id="A0A344UVZ4"/>
<proteinExistence type="predicted"/>
<feature type="transmembrane region" description="Helical" evidence="1">
    <location>
        <begin position="495"/>
        <end position="515"/>
    </location>
</feature>